<dbReference type="EMBL" id="PYYB01000001">
    <property type="protein sequence ID" value="PTL58863.1"/>
    <property type="molecule type" value="Genomic_DNA"/>
</dbReference>
<protein>
    <submittedName>
        <fullName evidence="2">Uncharacterized protein</fullName>
    </submittedName>
</protein>
<keyword evidence="1" id="KW-0732">Signal</keyword>
<sequence length="126" mass="13190">MSHRLPLGLLAAAIGCLSLVPASASAATCSLSADDKYHKANNAKPTYTRSLKATGGASCATAKKMIGAYYKCRVSGGKGKKGRCSKKVLGYSCSEKRSNVIATQFDATATCRKGKARIVTAYTQFT</sequence>
<accession>A0A2T4UHZ8</accession>
<keyword evidence="3" id="KW-1185">Reference proteome</keyword>
<dbReference type="Proteomes" id="UP000240739">
    <property type="component" value="Unassembled WGS sequence"/>
</dbReference>
<comment type="caution">
    <text evidence="2">The sequence shown here is derived from an EMBL/GenBank/DDBJ whole genome shotgun (WGS) entry which is preliminary data.</text>
</comment>
<name>A0A2T4UHZ8_9ACTN</name>
<reference evidence="2 3" key="1">
    <citation type="submission" date="2018-03" db="EMBL/GenBank/DDBJ databases">
        <title>Aquarubrobacter algicola gen. nov., sp. nov., a novel actinobacterium isolated from shallow eutrophic lake during the end of cyanobacterial harmful algal blooms.</title>
        <authorList>
            <person name="Chun S.J."/>
        </authorList>
    </citation>
    <scope>NUCLEOTIDE SEQUENCE [LARGE SCALE GENOMIC DNA]</scope>
    <source>
        <strain evidence="2 3">Seoho-28</strain>
    </source>
</reference>
<proteinExistence type="predicted"/>
<evidence type="ECO:0000313" key="3">
    <source>
        <dbReference type="Proteomes" id="UP000240739"/>
    </source>
</evidence>
<dbReference type="RefSeq" id="WP_107567300.1">
    <property type="nucleotide sequence ID" value="NZ_PYYB01000001.1"/>
</dbReference>
<evidence type="ECO:0000313" key="2">
    <source>
        <dbReference type="EMBL" id="PTL58863.1"/>
    </source>
</evidence>
<feature type="chain" id="PRO_5015649981" evidence="1">
    <location>
        <begin position="27"/>
        <end position="126"/>
    </location>
</feature>
<gene>
    <name evidence="2" type="ORF">C7Y72_03950</name>
</gene>
<feature type="signal peptide" evidence="1">
    <location>
        <begin position="1"/>
        <end position="26"/>
    </location>
</feature>
<dbReference type="PROSITE" id="PS51257">
    <property type="entry name" value="PROKAR_LIPOPROTEIN"/>
    <property type="match status" value="1"/>
</dbReference>
<evidence type="ECO:0000256" key="1">
    <source>
        <dbReference type="SAM" id="SignalP"/>
    </source>
</evidence>
<dbReference type="AlphaFoldDB" id="A0A2T4UHZ8"/>
<organism evidence="2 3">
    <name type="scientific">Paraconexibacter algicola</name>
    <dbReference type="NCBI Taxonomy" id="2133960"/>
    <lineage>
        <taxon>Bacteria</taxon>
        <taxon>Bacillati</taxon>
        <taxon>Actinomycetota</taxon>
        <taxon>Thermoleophilia</taxon>
        <taxon>Solirubrobacterales</taxon>
        <taxon>Paraconexibacteraceae</taxon>
        <taxon>Paraconexibacter</taxon>
    </lineage>
</organism>